<accession>A0ABU6TFJ0</accession>
<name>A0ABU6TFJ0_9FABA</name>
<feature type="transmembrane region" description="Helical" evidence="11">
    <location>
        <begin position="53"/>
        <end position="78"/>
    </location>
</feature>
<dbReference type="Gene3D" id="3.30.40.10">
    <property type="entry name" value="Zinc/RING finger domain, C3HC4 (zinc finger)"/>
    <property type="match status" value="1"/>
</dbReference>
<evidence type="ECO:0000256" key="2">
    <source>
        <dbReference type="ARBA" id="ARBA00022692"/>
    </source>
</evidence>
<keyword evidence="15" id="KW-1185">Reference proteome</keyword>
<protein>
    <recommendedName>
        <fullName evidence="13">RING-type domain-containing protein</fullName>
    </recommendedName>
</protein>
<reference evidence="14 15" key="1">
    <citation type="journal article" date="2023" name="Plants (Basel)">
        <title>Bridging the Gap: Combining Genomics and Transcriptomics Approaches to Understand Stylosanthes scabra, an Orphan Legume from the Brazilian Caatinga.</title>
        <authorList>
            <person name="Ferreira-Neto J.R.C."/>
            <person name="da Silva M.D."/>
            <person name="Binneck E."/>
            <person name="de Melo N.F."/>
            <person name="da Silva R.H."/>
            <person name="de Melo A.L.T.M."/>
            <person name="Pandolfi V."/>
            <person name="Bustamante F.O."/>
            <person name="Brasileiro-Vidal A.C."/>
            <person name="Benko-Iseppon A.M."/>
        </authorList>
    </citation>
    <scope>NUCLEOTIDE SEQUENCE [LARGE SCALE GENOMIC DNA]</scope>
    <source>
        <tissue evidence="14">Leaves</tissue>
    </source>
</reference>
<gene>
    <name evidence="14" type="ORF">PIB30_041049</name>
</gene>
<evidence type="ECO:0000256" key="9">
    <source>
        <dbReference type="PROSITE-ProRule" id="PRU00175"/>
    </source>
</evidence>
<comment type="subcellular location">
    <subcellularLocation>
        <location evidence="1">Membrane</location>
    </subcellularLocation>
</comment>
<evidence type="ECO:0000256" key="7">
    <source>
        <dbReference type="ARBA" id="ARBA00023136"/>
    </source>
</evidence>
<keyword evidence="3" id="KW-0479">Metal-binding</keyword>
<comment type="caution">
    <text evidence="14">The sequence shown here is derived from an EMBL/GenBank/DDBJ whole genome shotgun (WGS) entry which is preliminary data.</text>
</comment>
<keyword evidence="12" id="KW-0732">Signal</keyword>
<comment type="similarity">
    <text evidence="8">Belongs to the RING-type zinc finger family. ATL subfamily.</text>
</comment>
<keyword evidence="2 11" id="KW-0812">Transmembrane</keyword>
<evidence type="ECO:0000259" key="13">
    <source>
        <dbReference type="PROSITE" id="PS50089"/>
    </source>
</evidence>
<evidence type="ECO:0000256" key="10">
    <source>
        <dbReference type="SAM" id="MobiDB-lite"/>
    </source>
</evidence>
<evidence type="ECO:0000313" key="14">
    <source>
        <dbReference type="EMBL" id="MED6147124.1"/>
    </source>
</evidence>
<sequence length="459" mass="52554">MKKNNKKHDSIITLLLLLLISLLIHHVRAKNPSSSSPPSDSNSSSSSEDAVSNFQPSLVVVIGILGLMFSLTFVLLVFAKFCQRGALVPLLHTDQDNQLLSTRSRTFSGIDKNVIDSLPFFRFSSLKGSKEGLECSVCLSKFEDVEILRLLPKCKHAFHIDCIDHWLEKHASCPLCRHKVNPADESIFAYSNSLRRLVNNNSAAAEDSNIELFVQREEEEEEERRAFRGSTRFSIGSISLRRLFSKDVKEEELPIQNRTDDCENKDYHKHKHRITVSDVVFKNRWSNVSSSDILFLNSELLNEVSSSRFDNDVLMKINANENGSDHGILNLKEEMERKISFESKIGAINKVLPSTSSSSTKHHLMNQQHSEKRSMSEITGVSRFGKQNRAFDKDSCLFDDEKNGINNNNNNDNMKEERMRQLWFPIARRTVQWFVNRERRSHNQQSQNINNNNQNSLDV</sequence>
<dbReference type="InterPro" id="IPR001841">
    <property type="entry name" value="Znf_RING"/>
</dbReference>
<feature type="compositionally biased region" description="Low complexity" evidence="10">
    <location>
        <begin position="443"/>
        <end position="459"/>
    </location>
</feature>
<dbReference type="InterPro" id="IPR013083">
    <property type="entry name" value="Znf_RING/FYVE/PHD"/>
</dbReference>
<evidence type="ECO:0000256" key="6">
    <source>
        <dbReference type="ARBA" id="ARBA00022989"/>
    </source>
</evidence>
<dbReference type="Pfam" id="PF13639">
    <property type="entry name" value="zf-RING_2"/>
    <property type="match status" value="1"/>
</dbReference>
<evidence type="ECO:0000256" key="4">
    <source>
        <dbReference type="ARBA" id="ARBA00022771"/>
    </source>
</evidence>
<evidence type="ECO:0000256" key="3">
    <source>
        <dbReference type="ARBA" id="ARBA00022723"/>
    </source>
</evidence>
<dbReference type="PANTHER" id="PTHR46539">
    <property type="entry name" value="E3 UBIQUITIN-PROTEIN LIGASE ATL42"/>
    <property type="match status" value="1"/>
</dbReference>
<keyword evidence="6 11" id="KW-1133">Transmembrane helix</keyword>
<organism evidence="14 15">
    <name type="scientific">Stylosanthes scabra</name>
    <dbReference type="NCBI Taxonomy" id="79078"/>
    <lineage>
        <taxon>Eukaryota</taxon>
        <taxon>Viridiplantae</taxon>
        <taxon>Streptophyta</taxon>
        <taxon>Embryophyta</taxon>
        <taxon>Tracheophyta</taxon>
        <taxon>Spermatophyta</taxon>
        <taxon>Magnoliopsida</taxon>
        <taxon>eudicotyledons</taxon>
        <taxon>Gunneridae</taxon>
        <taxon>Pentapetalae</taxon>
        <taxon>rosids</taxon>
        <taxon>fabids</taxon>
        <taxon>Fabales</taxon>
        <taxon>Fabaceae</taxon>
        <taxon>Papilionoideae</taxon>
        <taxon>50 kb inversion clade</taxon>
        <taxon>dalbergioids sensu lato</taxon>
        <taxon>Dalbergieae</taxon>
        <taxon>Pterocarpus clade</taxon>
        <taxon>Stylosanthes</taxon>
    </lineage>
</organism>
<keyword evidence="7 11" id="KW-0472">Membrane</keyword>
<dbReference type="PROSITE" id="PS50089">
    <property type="entry name" value="ZF_RING_2"/>
    <property type="match status" value="1"/>
</dbReference>
<dbReference type="Proteomes" id="UP001341840">
    <property type="component" value="Unassembled WGS sequence"/>
</dbReference>
<feature type="chain" id="PRO_5047141601" description="RING-type domain-containing protein" evidence="12">
    <location>
        <begin position="30"/>
        <end position="459"/>
    </location>
</feature>
<dbReference type="PANTHER" id="PTHR46539:SF1">
    <property type="entry name" value="E3 UBIQUITIN-PROTEIN LIGASE ATL42"/>
    <property type="match status" value="1"/>
</dbReference>
<keyword evidence="5" id="KW-0862">Zinc</keyword>
<evidence type="ECO:0000256" key="11">
    <source>
        <dbReference type="SAM" id="Phobius"/>
    </source>
</evidence>
<evidence type="ECO:0000256" key="5">
    <source>
        <dbReference type="ARBA" id="ARBA00022833"/>
    </source>
</evidence>
<evidence type="ECO:0000256" key="1">
    <source>
        <dbReference type="ARBA" id="ARBA00004370"/>
    </source>
</evidence>
<dbReference type="EMBL" id="JASCZI010090846">
    <property type="protein sequence ID" value="MED6147124.1"/>
    <property type="molecule type" value="Genomic_DNA"/>
</dbReference>
<dbReference type="SMART" id="SM00184">
    <property type="entry name" value="RING"/>
    <property type="match status" value="1"/>
</dbReference>
<evidence type="ECO:0000256" key="8">
    <source>
        <dbReference type="ARBA" id="ARBA00024209"/>
    </source>
</evidence>
<dbReference type="SUPFAM" id="SSF57850">
    <property type="entry name" value="RING/U-box"/>
    <property type="match status" value="1"/>
</dbReference>
<keyword evidence="4 9" id="KW-0863">Zinc-finger</keyword>
<feature type="signal peptide" evidence="12">
    <location>
        <begin position="1"/>
        <end position="29"/>
    </location>
</feature>
<feature type="region of interest" description="Disordered" evidence="10">
    <location>
        <begin position="439"/>
        <end position="459"/>
    </location>
</feature>
<feature type="region of interest" description="Disordered" evidence="10">
    <location>
        <begin position="352"/>
        <end position="375"/>
    </location>
</feature>
<evidence type="ECO:0000313" key="15">
    <source>
        <dbReference type="Proteomes" id="UP001341840"/>
    </source>
</evidence>
<evidence type="ECO:0000256" key="12">
    <source>
        <dbReference type="SAM" id="SignalP"/>
    </source>
</evidence>
<dbReference type="CDD" id="cd16461">
    <property type="entry name" value="RING-H2_EL5-like"/>
    <property type="match status" value="1"/>
</dbReference>
<proteinExistence type="inferred from homology"/>
<feature type="domain" description="RING-type" evidence="13">
    <location>
        <begin position="135"/>
        <end position="177"/>
    </location>
</feature>